<name>A0A6P1SYG5_9RHOB</name>
<dbReference type="AlphaFoldDB" id="A0A6P1SYG5"/>
<dbReference type="EMBL" id="CP046620">
    <property type="protein sequence ID" value="QHQ34575.1"/>
    <property type="molecule type" value="Genomic_DNA"/>
</dbReference>
<dbReference type="Proteomes" id="UP000464495">
    <property type="component" value="Chromosome"/>
</dbReference>
<proteinExistence type="predicted"/>
<sequence>MNDLNSLQTRLEAALNRVSAACEALADRAAQPAGEDGQSAADTAPLEAEITRLRTELSSQADLRKKDLAELDSLIEQLKPLVEEV</sequence>
<evidence type="ECO:0000313" key="2">
    <source>
        <dbReference type="Proteomes" id="UP000464495"/>
    </source>
</evidence>
<evidence type="ECO:0000313" key="1">
    <source>
        <dbReference type="EMBL" id="QHQ34575.1"/>
    </source>
</evidence>
<protein>
    <submittedName>
        <fullName evidence="1">Uncharacterized protein</fullName>
    </submittedName>
</protein>
<organism evidence="1 2">
    <name type="scientific">Algicella marina</name>
    <dbReference type="NCBI Taxonomy" id="2683284"/>
    <lineage>
        <taxon>Bacteria</taxon>
        <taxon>Pseudomonadati</taxon>
        <taxon>Pseudomonadota</taxon>
        <taxon>Alphaproteobacteria</taxon>
        <taxon>Rhodobacterales</taxon>
        <taxon>Paracoccaceae</taxon>
        <taxon>Algicella</taxon>
    </lineage>
</organism>
<reference evidence="1 2" key="1">
    <citation type="submission" date="2019-12" db="EMBL/GenBank/DDBJ databases">
        <title>Complete genome sequence of Algicella marina strain 9Alg 56(T) isolated from the red alga Tichocarpus crinitus.</title>
        <authorList>
            <person name="Kim S.-G."/>
            <person name="Nedashkovskaya O.I."/>
        </authorList>
    </citation>
    <scope>NUCLEOTIDE SEQUENCE [LARGE SCALE GENOMIC DNA]</scope>
    <source>
        <strain evidence="1 2">9Alg 56</strain>
    </source>
</reference>
<gene>
    <name evidence="1" type="ORF">GO499_04905</name>
</gene>
<dbReference type="RefSeq" id="WP_161861144.1">
    <property type="nucleotide sequence ID" value="NZ_CP046620.1"/>
</dbReference>
<dbReference type="KEGG" id="amaq:GO499_04905"/>
<accession>A0A6P1SYG5</accession>
<keyword evidence="2" id="KW-1185">Reference proteome</keyword>